<feature type="region of interest" description="Disordered" evidence="1">
    <location>
        <begin position="1064"/>
        <end position="1085"/>
    </location>
</feature>
<sequence length="1427" mass="160965">LFYYHAKAVNDASTMCLDLALSGAGQPKQFSESESICECYNVPAFLHGAVRITSTTLVDSLYRLGGIQFLLPLFELVGNCPVEPDANAQIDPNVLEDLLGALKEFQEALETTESQSSTSTAAINSSHPRTSLTVSLQASMKGTGTIMDEAPQQTLLNASIEVLQLASTLLTSSTTFTSFNLPVTGRSSSRVSLMFNFLKTVFKADTRLRQSFLQPTVILVLGHLLNSIDPMQLNTDAVVSFHSMLDVCASSVLTDLGTRAEVSGDSSSQVAEERRVARETFRIRWHFLIKQLFIDWSLWSRCSPVATLQHIRHLLKKAKALGYIYRGHLPIGQLLTAAGFFFAPKKTVTDAFKPVISLLPEDSRETMEVSLLEATNILLKYIRQGIYSIIRTLYTKNATESDLKLLFAFLESSAHSAVISEVIVLISYILNSTSAGDPLLNLVYEKSYIEKIYSVLLAPDERMHIKAKENAIKLLCKLASTERVSEKIKANIFFTNSGGFRGLFAQTGPIRELAYGSETCSLLYDLIGRTFRKDYAGLLQYLSLLRMCRLRSRISAISLLIDVLEDEKSTALKDIQAIPAFYESLIDLLIKSKKTDTKTSMSSESNELDICEEETGNSSDLHSPSAGYKRQRRSAQRLIPQSRGSTTRFSFGNISTTSVSNSDNQQNTSLTPNDNEEELESEALEDTLGDLAVKVLHRLLWPGSTLILSSAPATDHINEALSRYYQVFVSLSDSSTAFILIKSYFWFLQRVLEEFLKSTSSCLRSASPSLRSYPAIIPFIRMIVDETCNRGVSSESDFRTELLDHFSELMLERLRVLEEINTRPEECVALVLHFFLTWAFRGAFSVNGAAAQACARLHDSICAFNSDVSFERIVFLLYRLNDMIRRSFDENNSISDDNNLILTAGEVDFMFEPNYGADVGKPVAYFFYAPLIKALFDKYKDKMDVNYLAPHFPHQSANFITKFRVYLGKYPEEWQDSFLNTYRNEMETYTRNYIVNPSTEQSLIRAFANETLIKARKERFHQITQATQKLSEFHPNLTIKDRTPTDSQPSVPYRNELRRGSISSRSLKSTFSGPDSATQQAVQAKRPRLPTEEFFDLQLLEREMKVLTRIRRKRWLNVRFEFVRGFPTSLWYSPFTQQIRWRLSELETALQMRSMLEPNPWFSKHVSASKERDGFIRKLSNLDGGKELIQKLAIAEEDERKFPIFFQKAETLVDDSRKVLTDCSLIKADYDELPMLISSPVESGEALSTLAFDQLHSIKEKFRKLSLGDRKDARGDCVADEDWKLIRHDDSDKSDEMKSSSSVDLSRLSNDNEHSESEAEEILSSYGISAESSEKSFFMNASEKPANEAGEKDVVEDQDDEESMIPPTLFFEEPAPLTGEVMRATCQLISLVRSIPGWFAVTSTSLHFLQNHREPVSTEIDIPGNGM</sequence>
<feature type="compositionally biased region" description="Acidic residues" evidence="1">
    <location>
        <begin position="606"/>
        <end position="615"/>
    </location>
</feature>
<feature type="region of interest" description="Disordered" evidence="1">
    <location>
        <begin position="1342"/>
        <end position="1361"/>
    </location>
</feature>
<dbReference type="PANTHER" id="PTHR13743">
    <property type="entry name" value="BEIGE/BEACH-RELATED"/>
    <property type="match status" value="1"/>
</dbReference>
<feature type="region of interest" description="Disordered" evidence="1">
    <location>
        <begin position="599"/>
        <end position="682"/>
    </location>
</feature>
<feature type="compositionally biased region" description="Polar residues" evidence="1">
    <location>
        <begin position="642"/>
        <end position="673"/>
    </location>
</feature>
<dbReference type="STRING" id="6216.A0A0R3SIP8"/>
<evidence type="ECO:0000256" key="1">
    <source>
        <dbReference type="SAM" id="MobiDB-lite"/>
    </source>
</evidence>
<name>A0A0R3SIP8_HYMDI</name>
<evidence type="ECO:0000313" key="2">
    <source>
        <dbReference type="WBParaSite" id="HDID_0000481301-mRNA-1"/>
    </source>
</evidence>
<proteinExistence type="predicted"/>
<feature type="compositionally biased region" description="Low complexity" evidence="1">
    <location>
        <begin position="1299"/>
        <end position="1309"/>
    </location>
</feature>
<accession>A0A0R3SIP8</accession>
<feature type="region of interest" description="Disordered" evidence="1">
    <location>
        <begin position="1290"/>
        <end position="1324"/>
    </location>
</feature>
<feature type="compositionally biased region" description="Basic and acidic residues" evidence="1">
    <location>
        <begin position="1345"/>
        <end position="1355"/>
    </location>
</feature>
<dbReference type="SUPFAM" id="SSF48371">
    <property type="entry name" value="ARM repeat"/>
    <property type="match status" value="1"/>
</dbReference>
<dbReference type="InterPro" id="IPR016024">
    <property type="entry name" value="ARM-type_fold"/>
</dbReference>
<feature type="compositionally biased region" description="Polar residues" evidence="1">
    <location>
        <begin position="1064"/>
        <end position="1082"/>
    </location>
</feature>
<dbReference type="InterPro" id="IPR050865">
    <property type="entry name" value="BEACH_Domain"/>
</dbReference>
<dbReference type="PANTHER" id="PTHR13743:SF123">
    <property type="entry name" value="PROTEIN FAN"/>
    <property type="match status" value="1"/>
</dbReference>
<reference evidence="2" key="1">
    <citation type="submission" date="2017-02" db="UniProtKB">
        <authorList>
            <consortium name="WormBaseParasite"/>
        </authorList>
    </citation>
    <scope>IDENTIFICATION</scope>
</reference>
<protein>
    <submittedName>
        <fullName evidence="2">DUF4704 domain-containing protein</fullName>
    </submittedName>
</protein>
<organism evidence="2">
    <name type="scientific">Hymenolepis diminuta</name>
    <name type="common">Rat tapeworm</name>
    <dbReference type="NCBI Taxonomy" id="6216"/>
    <lineage>
        <taxon>Eukaryota</taxon>
        <taxon>Metazoa</taxon>
        <taxon>Spiralia</taxon>
        <taxon>Lophotrochozoa</taxon>
        <taxon>Platyhelminthes</taxon>
        <taxon>Cestoda</taxon>
        <taxon>Eucestoda</taxon>
        <taxon>Cyclophyllidea</taxon>
        <taxon>Hymenolepididae</taxon>
        <taxon>Hymenolepis</taxon>
    </lineage>
</organism>
<dbReference type="WBParaSite" id="HDID_0000481301-mRNA-1">
    <property type="protein sequence ID" value="HDID_0000481301-mRNA-1"/>
    <property type="gene ID" value="HDID_0000481301"/>
</dbReference>